<gene>
    <name evidence="1" type="ORF">FPZ44_09600</name>
</gene>
<reference evidence="1 2" key="1">
    <citation type="submission" date="2019-07" db="EMBL/GenBank/DDBJ databases">
        <authorList>
            <person name="Kim J."/>
        </authorList>
    </citation>
    <scope>NUCLEOTIDE SEQUENCE [LARGE SCALE GENOMIC DNA]</scope>
    <source>
        <strain evidence="1 2">N4</strain>
    </source>
</reference>
<organism evidence="1 2">
    <name type="scientific">Paenibacillus agilis</name>
    <dbReference type="NCBI Taxonomy" id="3020863"/>
    <lineage>
        <taxon>Bacteria</taxon>
        <taxon>Bacillati</taxon>
        <taxon>Bacillota</taxon>
        <taxon>Bacilli</taxon>
        <taxon>Bacillales</taxon>
        <taxon>Paenibacillaceae</taxon>
        <taxon>Paenibacillus</taxon>
    </lineage>
</organism>
<name>A0A559J084_9BACL</name>
<evidence type="ECO:0000313" key="2">
    <source>
        <dbReference type="Proteomes" id="UP000318102"/>
    </source>
</evidence>
<dbReference type="AlphaFoldDB" id="A0A559J084"/>
<dbReference type="Proteomes" id="UP000318102">
    <property type="component" value="Unassembled WGS sequence"/>
</dbReference>
<dbReference type="OrthoDB" id="337615at2"/>
<evidence type="ECO:0000313" key="1">
    <source>
        <dbReference type="EMBL" id="TVX93289.1"/>
    </source>
</evidence>
<protein>
    <submittedName>
        <fullName evidence="1">Uncharacterized protein</fullName>
    </submittedName>
</protein>
<dbReference type="RefSeq" id="WP_144989628.1">
    <property type="nucleotide sequence ID" value="NZ_VNJK01000001.1"/>
</dbReference>
<accession>A0A559J084</accession>
<sequence>MKEINVEKEVTSKPVGKHQTLELSVLAISVSKEISVKVFNGEVLLKEVFLSPSSSGQTVILDIKGAKELKVTAKLVDLVGVKDTIFLAGTYK</sequence>
<dbReference type="EMBL" id="VNJK01000001">
    <property type="protein sequence ID" value="TVX93289.1"/>
    <property type="molecule type" value="Genomic_DNA"/>
</dbReference>
<proteinExistence type="predicted"/>
<comment type="caution">
    <text evidence="1">The sequence shown here is derived from an EMBL/GenBank/DDBJ whole genome shotgun (WGS) entry which is preliminary data.</text>
</comment>
<keyword evidence="2" id="KW-1185">Reference proteome</keyword>